<name>A0A161HJR9_9ASCO</name>
<dbReference type="EMBL" id="CP014501">
    <property type="protein sequence ID" value="ANB13017.1"/>
    <property type="molecule type" value="Genomic_DNA"/>
</dbReference>
<accession>A0A161HJR9</accession>
<dbReference type="InterPro" id="IPR035979">
    <property type="entry name" value="RBD_domain_sf"/>
</dbReference>
<evidence type="ECO:0008006" key="3">
    <source>
        <dbReference type="Google" id="ProtNLM"/>
    </source>
</evidence>
<dbReference type="SUPFAM" id="SSF54928">
    <property type="entry name" value="RNA-binding domain, RBD"/>
    <property type="match status" value="1"/>
</dbReference>
<organism evidence="1 2">
    <name type="scientific">Sugiyamaella lignohabitans</name>
    <dbReference type="NCBI Taxonomy" id="796027"/>
    <lineage>
        <taxon>Eukaryota</taxon>
        <taxon>Fungi</taxon>
        <taxon>Dikarya</taxon>
        <taxon>Ascomycota</taxon>
        <taxon>Saccharomycotina</taxon>
        <taxon>Dipodascomycetes</taxon>
        <taxon>Dipodascales</taxon>
        <taxon>Trichomonascaceae</taxon>
        <taxon>Sugiyamaella</taxon>
    </lineage>
</organism>
<dbReference type="RefSeq" id="XP_018735494.1">
    <property type="nucleotide sequence ID" value="XM_018878162.1"/>
</dbReference>
<evidence type="ECO:0000313" key="1">
    <source>
        <dbReference type="EMBL" id="ANB13017.1"/>
    </source>
</evidence>
<dbReference type="AlphaFoldDB" id="A0A161HJR9"/>
<dbReference type="GeneID" id="30033081"/>
<keyword evidence="2" id="KW-1185">Reference proteome</keyword>
<sequence>MKQDYYSLDIYFVETDQATSFYEYAKSGRFYINGKMYVPRHRPSNPQVQPRDQKLARAMIVDKVRRCIELSWNTNYEQISKHQRHRLYIQKDGNGKLRTKPVLYHDKHPSLVENPSDFNHRHPIQKWPFALRNNLPYGKDQPKTSSNVDYQHAANRHSHRPSINPSSIENGNPFNVNLDITLGDIKESFSTLGEIVSILPMIRPLPTILIEYADVKSAIQAHRVFSEHDYSNPIWVKFFEKWTLAYAMDVTDRTCPPGWE</sequence>
<dbReference type="Proteomes" id="UP000189580">
    <property type="component" value="Chromosome a"/>
</dbReference>
<proteinExistence type="predicted"/>
<reference evidence="1 2" key="1">
    <citation type="submission" date="2016-02" db="EMBL/GenBank/DDBJ databases">
        <title>Complete genome sequence and transcriptome regulation of the pentose utilising yeast Sugiyamaella lignohabitans.</title>
        <authorList>
            <person name="Bellasio M."/>
            <person name="Peymann A."/>
            <person name="Valli M."/>
            <person name="Sipitzky M."/>
            <person name="Graf A."/>
            <person name="Sauer M."/>
            <person name="Marx H."/>
            <person name="Mattanovich D."/>
        </authorList>
    </citation>
    <scope>NUCLEOTIDE SEQUENCE [LARGE SCALE GENOMIC DNA]</scope>
    <source>
        <strain evidence="1 2">CBS 10342</strain>
    </source>
</reference>
<evidence type="ECO:0000313" key="2">
    <source>
        <dbReference type="Proteomes" id="UP000189580"/>
    </source>
</evidence>
<dbReference type="OrthoDB" id="4073963at2759"/>
<dbReference type="KEGG" id="slb:AWJ20_1295"/>
<protein>
    <recommendedName>
        <fullName evidence="3">RRM domain-containing protein</fullName>
    </recommendedName>
</protein>
<dbReference type="GO" id="GO:0003676">
    <property type="term" value="F:nucleic acid binding"/>
    <property type="evidence" value="ECO:0007669"/>
    <property type="project" value="InterPro"/>
</dbReference>
<gene>
    <name evidence="1" type="ORF">AWJ20_1295</name>
</gene>